<name>A0A6J4E895_9PSED</name>
<dbReference type="GO" id="GO:0032259">
    <property type="term" value="P:methylation"/>
    <property type="evidence" value="ECO:0007669"/>
    <property type="project" value="UniProtKB-KW"/>
</dbReference>
<dbReference type="PANTHER" id="PTHR43464:SF19">
    <property type="entry name" value="UBIQUINONE BIOSYNTHESIS O-METHYLTRANSFERASE, MITOCHONDRIAL"/>
    <property type="match status" value="1"/>
</dbReference>
<sequence length="224" mass="24436">MSDDNRQQIERSWRANAAAWSDAVRGGRIESRRVATDRAMLEAIEARAPQRVLDLGCGEGWLCRALGERGIGALGVDASPALVELARAAGGRFECCDYRGLAEQPLRFGRFDAVVCNFALLDEDLQPLLAAITRALAPGGALLLQTVHPWSAAGEQGYRDGWRLETFAAFEGAFTEPMPWYFRTLESWLALLGRSGLVLEALHEPRHPGSGLPLSLLLIARPQG</sequence>
<evidence type="ECO:0000259" key="4">
    <source>
        <dbReference type="Pfam" id="PF13649"/>
    </source>
</evidence>
<dbReference type="Proteomes" id="UP001054892">
    <property type="component" value="Unassembled WGS sequence"/>
</dbReference>
<keyword evidence="8" id="KW-1185">Reference proteome</keyword>
<dbReference type="KEGG" id="ptw:TUM18999_43640"/>
<evidence type="ECO:0000256" key="3">
    <source>
        <dbReference type="ARBA" id="ARBA00022691"/>
    </source>
</evidence>
<dbReference type="InterPro" id="IPR041698">
    <property type="entry name" value="Methyltransf_25"/>
</dbReference>
<evidence type="ECO:0000313" key="5">
    <source>
        <dbReference type="EMBL" id="BCG26173.1"/>
    </source>
</evidence>
<evidence type="ECO:0000256" key="2">
    <source>
        <dbReference type="ARBA" id="ARBA00022679"/>
    </source>
</evidence>
<evidence type="ECO:0000313" key="6">
    <source>
        <dbReference type="EMBL" id="GJN51095.1"/>
    </source>
</evidence>
<dbReference type="Gene3D" id="3.40.50.150">
    <property type="entry name" value="Vaccinia Virus protein VP39"/>
    <property type="match status" value="1"/>
</dbReference>
<gene>
    <name evidence="5" type="ORF">TUM18999_43640</name>
    <name evidence="6" type="ORF">TUM20286_08470</name>
</gene>
<evidence type="ECO:0000313" key="8">
    <source>
        <dbReference type="Proteomes" id="UP001054892"/>
    </source>
</evidence>
<dbReference type="Pfam" id="PF13649">
    <property type="entry name" value="Methyltransf_25"/>
    <property type="match status" value="1"/>
</dbReference>
<dbReference type="InterPro" id="IPR029063">
    <property type="entry name" value="SAM-dependent_MTases_sf"/>
</dbReference>
<feature type="domain" description="Methyltransferase" evidence="4">
    <location>
        <begin position="52"/>
        <end position="140"/>
    </location>
</feature>
<dbReference type="Proteomes" id="UP000509383">
    <property type="component" value="Chromosome"/>
</dbReference>
<dbReference type="PANTHER" id="PTHR43464">
    <property type="entry name" value="METHYLTRANSFERASE"/>
    <property type="match status" value="1"/>
</dbReference>
<dbReference type="AlphaFoldDB" id="A0A6J4E895"/>
<reference evidence="5 7" key="1">
    <citation type="submission" date="2020-05" db="EMBL/GenBank/DDBJ databases">
        <title>Characterization of novel class B3 metallo-beta-lactamase from novel Pseudomonas species.</title>
        <authorList>
            <person name="Yamada K."/>
            <person name="Aoki K."/>
            <person name="Ishii Y."/>
        </authorList>
    </citation>
    <scope>NUCLEOTIDE SEQUENCE [LARGE SCALE GENOMIC DNA]</scope>
    <source>
        <strain evidence="5 7">TUM18999</strain>
        <strain evidence="6 8">TUM20286</strain>
    </source>
</reference>
<dbReference type="CDD" id="cd02440">
    <property type="entry name" value="AdoMet_MTases"/>
    <property type="match status" value="1"/>
</dbReference>
<keyword evidence="1 5" id="KW-0489">Methyltransferase</keyword>
<protein>
    <submittedName>
        <fullName evidence="5">Methyltransferase</fullName>
    </submittedName>
</protein>
<organism evidence="5 7">
    <name type="scientific">Pseudomonas tohonis</name>
    <dbReference type="NCBI Taxonomy" id="2725477"/>
    <lineage>
        <taxon>Bacteria</taxon>
        <taxon>Pseudomonadati</taxon>
        <taxon>Pseudomonadota</taxon>
        <taxon>Gammaproteobacteria</taxon>
        <taxon>Pseudomonadales</taxon>
        <taxon>Pseudomonadaceae</taxon>
        <taxon>Pseudomonas</taxon>
    </lineage>
</organism>
<keyword evidence="2 5" id="KW-0808">Transferase</keyword>
<dbReference type="GO" id="GO:0008168">
    <property type="term" value="F:methyltransferase activity"/>
    <property type="evidence" value="ECO:0007669"/>
    <property type="project" value="UniProtKB-KW"/>
</dbReference>
<dbReference type="EMBL" id="BQKM01000001">
    <property type="protein sequence ID" value="GJN51095.1"/>
    <property type="molecule type" value="Genomic_DNA"/>
</dbReference>
<dbReference type="SUPFAM" id="SSF53335">
    <property type="entry name" value="S-adenosyl-L-methionine-dependent methyltransferases"/>
    <property type="match status" value="1"/>
</dbReference>
<dbReference type="EMBL" id="AP023189">
    <property type="protein sequence ID" value="BCG26173.1"/>
    <property type="molecule type" value="Genomic_DNA"/>
</dbReference>
<proteinExistence type="predicted"/>
<evidence type="ECO:0000313" key="7">
    <source>
        <dbReference type="Proteomes" id="UP000509383"/>
    </source>
</evidence>
<dbReference type="RefSeq" id="WP_173172134.1">
    <property type="nucleotide sequence ID" value="NZ_AP023189.1"/>
</dbReference>
<accession>A0A6J4E895</accession>
<keyword evidence="3" id="KW-0949">S-adenosyl-L-methionine</keyword>
<evidence type="ECO:0000256" key="1">
    <source>
        <dbReference type="ARBA" id="ARBA00022603"/>
    </source>
</evidence>